<comment type="subunit">
    <text evidence="9">The ferredoxin:CoB-CoM heterodisulfide reductase is composed of three subunits; HdrA, HdrB and HdrC.</text>
</comment>
<dbReference type="InterPro" id="IPR039650">
    <property type="entry name" value="HdrA-like"/>
</dbReference>
<dbReference type="Proteomes" id="UP000244066">
    <property type="component" value="Unassembled WGS sequence"/>
</dbReference>
<protein>
    <recommendedName>
        <fullName evidence="9">CoB--CoM heterodisulfide reductase iron-sulfur subunit A</fullName>
        <ecNumber evidence="9">1.8.-.-</ecNumber>
    </recommendedName>
</protein>
<gene>
    <name evidence="11" type="ORF">B9J98_01005</name>
</gene>
<dbReference type="GO" id="GO:0051539">
    <property type="term" value="F:4 iron, 4 sulfur cluster binding"/>
    <property type="evidence" value="ECO:0007669"/>
    <property type="project" value="UniProtKB-UniRule"/>
</dbReference>
<comment type="similarity">
    <text evidence="2 9">Belongs to the HdrA family.</text>
</comment>
<evidence type="ECO:0000256" key="7">
    <source>
        <dbReference type="ARBA" id="ARBA00023004"/>
    </source>
</evidence>
<evidence type="ECO:0000313" key="11">
    <source>
        <dbReference type="EMBL" id="PUA34201.1"/>
    </source>
</evidence>
<comment type="function">
    <text evidence="9">Part of a complex that catalyzes the reversible reduction of CoM-S-S-CoB to the thiol-coenzymes H-S-CoM (coenzyme M) and H-S-CoB (coenzyme B).</text>
</comment>
<dbReference type="PROSITE" id="PS51379">
    <property type="entry name" value="4FE4S_FER_2"/>
    <property type="match status" value="4"/>
</dbReference>
<dbReference type="PANTHER" id="PTHR43498:SF1">
    <property type="entry name" value="COB--COM HETERODISULFIDE REDUCTASE IRON-SULFUR SUBUNIT A"/>
    <property type="match status" value="1"/>
</dbReference>
<dbReference type="PROSITE" id="PS00198">
    <property type="entry name" value="4FE4S_FER_1"/>
    <property type="match status" value="2"/>
</dbReference>
<dbReference type="InterPro" id="IPR036188">
    <property type="entry name" value="FAD/NAD-bd_sf"/>
</dbReference>
<dbReference type="InterPro" id="IPR017896">
    <property type="entry name" value="4Fe4S_Fe-S-bd"/>
</dbReference>
<evidence type="ECO:0000256" key="5">
    <source>
        <dbReference type="ARBA" id="ARBA00022827"/>
    </source>
</evidence>
<reference evidence="11 12" key="1">
    <citation type="submission" date="2017-04" db="EMBL/GenBank/DDBJ databases">
        <title>Draft Aigarchaeota genome from a New Zealand hot spring.</title>
        <authorList>
            <person name="Reysenbach A.-L."/>
            <person name="Donaho J.A."/>
            <person name="Gerhart J."/>
            <person name="Kelley J.F."/>
            <person name="Kouba K."/>
            <person name="Podar M."/>
            <person name="Stott M."/>
        </authorList>
    </citation>
    <scope>NUCLEOTIDE SEQUENCE [LARGE SCALE GENOMIC DNA]</scope>
    <source>
        <strain evidence="11">NZ13_MG1</strain>
    </source>
</reference>
<dbReference type="Gene3D" id="3.40.50.720">
    <property type="entry name" value="NAD(P)-binding Rossmann-like Domain"/>
    <property type="match status" value="1"/>
</dbReference>
<evidence type="ECO:0000256" key="3">
    <source>
        <dbReference type="ARBA" id="ARBA00022485"/>
    </source>
</evidence>
<dbReference type="PANTHER" id="PTHR43498">
    <property type="entry name" value="FERREDOXIN:COB-COM HETERODISULFIDE REDUCTASE SUBUNIT A"/>
    <property type="match status" value="1"/>
</dbReference>
<dbReference type="GO" id="GO:0016491">
    <property type="term" value="F:oxidoreductase activity"/>
    <property type="evidence" value="ECO:0007669"/>
    <property type="project" value="UniProtKB-UniRule"/>
</dbReference>
<keyword evidence="6 9" id="KW-0560">Oxidoreductase</keyword>
<dbReference type="GO" id="GO:0046872">
    <property type="term" value="F:metal ion binding"/>
    <property type="evidence" value="ECO:0007669"/>
    <property type="project" value="UniProtKB-KW"/>
</dbReference>
<dbReference type="SUPFAM" id="SSF51905">
    <property type="entry name" value="FAD/NAD(P)-binding domain"/>
    <property type="match status" value="1"/>
</dbReference>
<dbReference type="EMBL" id="NDWU01000002">
    <property type="protein sequence ID" value="PUA34201.1"/>
    <property type="molecule type" value="Genomic_DNA"/>
</dbReference>
<dbReference type="Pfam" id="PF00037">
    <property type="entry name" value="Fer4"/>
    <property type="match status" value="1"/>
</dbReference>
<keyword evidence="3 9" id="KW-0004">4Fe-4S</keyword>
<dbReference type="Gene3D" id="3.50.50.60">
    <property type="entry name" value="FAD/NAD(P)-binding domain"/>
    <property type="match status" value="1"/>
</dbReference>
<sequence length="659" mass="72021">MVEGEEVRIGVYVCHCGINIASVVDVKKVVEEVSKVPNVVVAKDYQFMCSQPGQSMIVEDIKQHNLNRVVVAACSPRMHEPTFQKAVERGGLNPYLFEMANIREHCSWVHEKEKAAATDKAVKLIKAAIAKVRLSKPLKVERVKVIPRALVIGGGIAGIRASLDIANAGFEVHLVETRPSIGGNMARLDKTFPTLDCSQCILTPLMVEVSKHPNVTLHTYTDVVSIDGSVGSFKVKLLKKPRYVDESKCTGCGTCVLKCPWTAPSEFDLGLGKRKAIYFEFPQAVPLIPVIDTEHCMYFQKGTCRACERFCPTKAIDFNQKPKEVELEVGAIILATGYALYDVAKAMPEYGYRKYKDVITGLELERLVSATGPTKGQILRPSDGKEPKKVAIILCVGSRDEKHLRYCCRFGCVAGIKHAYYVVSHIPDAEVYVCYRDIRTFGKGYEEFYERIRNYENVRFIRGSPMEILQDADGSLYFDVFDANTNRVVTLRPDLVVLETGVVPHPTFKEVAKLLKCAIGPDGFALELHPKLRPTETSVDGVFLAGAVQGPKDIPDTVAQAGAAASSAIALMSKGYVETVPYVSSINEDLCSGCGVCEPLCAFDAISLVEKDGGKKVAKVDVSKCKGCGVCAAACPSGAAQQLGFTDEQILAMVRSLAR</sequence>
<dbReference type="UniPathway" id="UPA00647">
    <property type="reaction ID" value="UER00700"/>
</dbReference>
<keyword evidence="7 9" id="KW-0408">Iron</keyword>
<feature type="domain" description="4Fe-4S ferredoxin-type" evidence="10">
    <location>
        <begin position="239"/>
        <end position="270"/>
    </location>
</feature>
<dbReference type="InterPro" id="IPR017900">
    <property type="entry name" value="4Fe4S_Fe_S_CS"/>
</dbReference>
<proteinExistence type="inferred from homology"/>
<evidence type="ECO:0000256" key="4">
    <source>
        <dbReference type="ARBA" id="ARBA00022723"/>
    </source>
</evidence>
<dbReference type="EC" id="1.8.-.-" evidence="9"/>
<keyword evidence="4 9" id="KW-0479">Metal-binding</keyword>
<comment type="cofactor">
    <cofactor evidence="1 9">
        <name>FAD</name>
        <dbReference type="ChEBI" id="CHEBI:57692"/>
    </cofactor>
</comment>
<feature type="domain" description="4Fe-4S ferredoxin-type" evidence="10">
    <location>
        <begin position="287"/>
        <end position="321"/>
    </location>
</feature>
<accession>A0A2R7Y9H8</accession>
<evidence type="ECO:0000313" key="12">
    <source>
        <dbReference type="Proteomes" id="UP000244066"/>
    </source>
</evidence>
<keyword evidence="9" id="KW-0285">Flavoprotein</keyword>
<evidence type="ECO:0000256" key="1">
    <source>
        <dbReference type="ARBA" id="ARBA00001974"/>
    </source>
</evidence>
<name>A0A2R7Y9H8_9ARCH</name>
<comment type="cofactor">
    <cofactor evidence="9">
        <name>[4Fe-4S] cluster</name>
        <dbReference type="ChEBI" id="CHEBI:49883"/>
    </cofactor>
</comment>
<dbReference type="Gene3D" id="3.30.70.20">
    <property type="match status" value="2"/>
</dbReference>
<evidence type="ECO:0000256" key="8">
    <source>
        <dbReference type="ARBA" id="ARBA00023014"/>
    </source>
</evidence>
<comment type="pathway">
    <text evidence="9">Cofactor metabolism; coenzyme M-coenzyme B heterodisulfide reduction; coenzyme B and coenzyme M from coenzyme M-coenzyme B heterodisulfide: step 1/1.</text>
</comment>
<keyword evidence="8 9" id="KW-0411">Iron-sulfur</keyword>
<evidence type="ECO:0000259" key="10">
    <source>
        <dbReference type="PROSITE" id="PS51379"/>
    </source>
</evidence>
<evidence type="ECO:0000256" key="6">
    <source>
        <dbReference type="ARBA" id="ARBA00023002"/>
    </source>
</evidence>
<feature type="domain" description="4Fe-4S ferredoxin-type" evidence="10">
    <location>
        <begin position="616"/>
        <end position="645"/>
    </location>
</feature>
<comment type="caution">
    <text evidence="11">The sequence shown here is derived from an EMBL/GenBank/DDBJ whole genome shotgun (WGS) entry which is preliminary data.</text>
</comment>
<feature type="domain" description="4Fe-4S ferredoxin-type" evidence="10">
    <location>
        <begin position="582"/>
        <end position="611"/>
    </location>
</feature>
<dbReference type="SUPFAM" id="SSF54862">
    <property type="entry name" value="4Fe-4S ferredoxins"/>
    <property type="match status" value="1"/>
</dbReference>
<evidence type="ECO:0000256" key="9">
    <source>
        <dbReference type="RuleBase" id="RU366072"/>
    </source>
</evidence>
<dbReference type="Pfam" id="PF12831">
    <property type="entry name" value="FAD_oxidored"/>
    <property type="match status" value="1"/>
</dbReference>
<keyword evidence="5 9" id="KW-0274">FAD</keyword>
<organism evidence="11 12">
    <name type="scientific">Candidatus Terraquivivens tikiterensis</name>
    <dbReference type="NCBI Taxonomy" id="1980982"/>
    <lineage>
        <taxon>Archaea</taxon>
        <taxon>Nitrososphaerota</taxon>
        <taxon>Candidatus Wolframiiraptoraceae</taxon>
        <taxon>Candidatus Terraquivivens</taxon>
    </lineage>
</organism>
<dbReference type="AlphaFoldDB" id="A0A2R7Y9H8"/>
<dbReference type="Pfam" id="PF12838">
    <property type="entry name" value="Fer4_7"/>
    <property type="match status" value="1"/>
</dbReference>
<evidence type="ECO:0000256" key="2">
    <source>
        <dbReference type="ARBA" id="ARBA00006561"/>
    </source>
</evidence>